<reference evidence="10" key="1">
    <citation type="submission" date="2025-08" db="UniProtKB">
        <authorList>
            <consortium name="RefSeq"/>
        </authorList>
    </citation>
    <scope>IDENTIFICATION</scope>
    <source>
        <tissue evidence="10">Whole insect</tissue>
    </source>
</reference>
<dbReference type="InterPro" id="IPR036236">
    <property type="entry name" value="Znf_C2H2_sf"/>
</dbReference>
<dbReference type="Pfam" id="PF00096">
    <property type="entry name" value="zf-C2H2"/>
    <property type="match status" value="1"/>
</dbReference>
<dbReference type="PROSITE" id="PS00028">
    <property type="entry name" value="ZINC_FINGER_C2H2_1"/>
    <property type="match status" value="1"/>
</dbReference>
<protein>
    <submittedName>
        <fullName evidence="10">Early growth response protein 1-like</fullName>
    </submittedName>
</protein>
<dbReference type="InterPro" id="IPR013087">
    <property type="entry name" value="Znf_C2H2_type"/>
</dbReference>
<keyword evidence="4 8" id="KW-0863">Zinc-finger</keyword>
<dbReference type="GO" id="GO:0000981">
    <property type="term" value="F:DNA-binding transcription factor activity, RNA polymerase II-specific"/>
    <property type="evidence" value="ECO:0007669"/>
    <property type="project" value="TreeGrafter"/>
</dbReference>
<dbReference type="InParanoid" id="A0A6P7H4Y4"/>
<dbReference type="PROSITE" id="PS50157">
    <property type="entry name" value="ZINC_FINGER_C2H2_2"/>
    <property type="match status" value="1"/>
</dbReference>
<dbReference type="FunFam" id="3.30.160.60:FF:000446">
    <property type="entry name" value="Zinc finger protein"/>
    <property type="match status" value="1"/>
</dbReference>
<dbReference type="GO" id="GO:0005634">
    <property type="term" value="C:nucleus"/>
    <property type="evidence" value="ECO:0007669"/>
    <property type="project" value="UniProtKB-SubCell"/>
</dbReference>
<evidence type="ECO:0000256" key="3">
    <source>
        <dbReference type="ARBA" id="ARBA00022737"/>
    </source>
</evidence>
<dbReference type="RefSeq" id="XP_028152733.1">
    <property type="nucleotide sequence ID" value="XM_028296932.1"/>
</dbReference>
<keyword evidence="3" id="KW-0677">Repeat</keyword>
<keyword evidence="5" id="KW-0862">Zinc</keyword>
<dbReference type="SUPFAM" id="SSF57667">
    <property type="entry name" value="beta-beta-alpha zinc fingers"/>
    <property type="match status" value="1"/>
</dbReference>
<name>A0A6P7H4Y4_DIAVI</name>
<evidence type="ECO:0000256" key="8">
    <source>
        <dbReference type="PROSITE-ProRule" id="PRU00042"/>
    </source>
</evidence>
<proteinExistence type="predicted"/>
<keyword evidence="2" id="KW-0479">Metal-binding</keyword>
<gene>
    <name evidence="10" type="primary">LOC114346143</name>
</gene>
<dbReference type="FunFam" id="3.30.160.60:FF:001465">
    <property type="entry name" value="Zinc finger protein 560"/>
    <property type="match status" value="1"/>
</dbReference>
<dbReference type="Gene3D" id="3.30.160.60">
    <property type="entry name" value="Classic Zinc Finger"/>
    <property type="match status" value="2"/>
</dbReference>
<keyword evidence="7" id="KW-0539">Nucleus</keyword>
<evidence type="ECO:0000313" key="10">
    <source>
        <dbReference type="RefSeq" id="XP_028152733.1"/>
    </source>
</evidence>
<comment type="subcellular location">
    <subcellularLocation>
        <location evidence="1">Nucleus</location>
    </subcellularLocation>
</comment>
<evidence type="ECO:0000256" key="7">
    <source>
        <dbReference type="ARBA" id="ARBA00023242"/>
    </source>
</evidence>
<evidence type="ECO:0000256" key="5">
    <source>
        <dbReference type="ARBA" id="ARBA00022833"/>
    </source>
</evidence>
<evidence type="ECO:0000259" key="9">
    <source>
        <dbReference type="PROSITE" id="PS50157"/>
    </source>
</evidence>
<dbReference type="GO" id="GO:0008270">
    <property type="term" value="F:zinc ion binding"/>
    <property type="evidence" value="ECO:0007669"/>
    <property type="project" value="UniProtKB-KW"/>
</dbReference>
<dbReference type="GO" id="GO:0000122">
    <property type="term" value="P:negative regulation of transcription by RNA polymerase II"/>
    <property type="evidence" value="ECO:0007669"/>
    <property type="project" value="UniProtKB-ARBA"/>
</dbReference>
<dbReference type="AlphaFoldDB" id="A0A6P7H4Y4"/>
<evidence type="ECO:0000256" key="6">
    <source>
        <dbReference type="ARBA" id="ARBA00023125"/>
    </source>
</evidence>
<dbReference type="GO" id="GO:0000977">
    <property type="term" value="F:RNA polymerase II transcription regulatory region sequence-specific DNA binding"/>
    <property type="evidence" value="ECO:0007669"/>
    <property type="project" value="TreeGrafter"/>
</dbReference>
<accession>A0A6P7H4Y4</accession>
<organism evidence="10">
    <name type="scientific">Diabrotica virgifera virgifera</name>
    <name type="common">western corn rootworm</name>
    <dbReference type="NCBI Taxonomy" id="50390"/>
    <lineage>
        <taxon>Eukaryota</taxon>
        <taxon>Metazoa</taxon>
        <taxon>Ecdysozoa</taxon>
        <taxon>Arthropoda</taxon>
        <taxon>Hexapoda</taxon>
        <taxon>Insecta</taxon>
        <taxon>Pterygota</taxon>
        <taxon>Neoptera</taxon>
        <taxon>Endopterygota</taxon>
        <taxon>Coleoptera</taxon>
        <taxon>Polyphaga</taxon>
        <taxon>Cucujiformia</taxon>
        <taxon>Chrysomeloidea</taxon>
        <taxon>Chrysomelidae</taxon>
        <taxon>Galerucinae</taxon>
        <taxon>Diabroticina</taxon>
        <taxon>Diabroticites</taxon>
        <taxon>Diabrotica</taxon>
    </lineage>
</organism>
<dbReference type="SMART" id="SM00355">
    <property type="entry name" value="ZnF_C2H2"/>
    <property type="match status" value="1"/>
</dbReference>
<evidence type="ECO:0000256" key="1">
    <source>
        <dbReference type="ARBA" id="ARBA00004123"/>
    </source>
</evidence>
<sequence length="89" mass="10379">MKIRETLHSSHKGKYTDQHAEGKILNKNMIVATGQKHYNCEICLKQFSKKNNLEIHLRTHTGEKPHTCEICFKQFSQEGCSQEENKYIS</sequence>
<feature type="domain" description="C2H2-type" evidence="9">
    <location>
        <begin position="38"/>
        <end position="65"/>
    </location>
</feature>
<dbReference type="InterPro" id="IPR050717">
    <property type="entry name" value="C2H2-ZF_Transcription_Reg"/>
</dbReference>
<evidence type="ECO:0000256" key="4">
    <source>
        <dbReference type="ARBA" id="ARBA00022771"/>
    </source>
</evidence>
<keyword evidence="6" id="KW-0238">DNA-binding</keyword>
<dbReference type="PANTHER" id="PTHR14196:SF12">
    <property type="entry name" value="ZINC FINGER PROTEIN 208-LIKE"/>
    <property type="match status" value="1"/>
</dbReference>
<evidence type="ECO:0000256" key="2">
    <source>
        <dbReference type="ARBA" id="ARBA00022723"/>
    </source>
</evidence>
<dbReference type="PANTHER" id="PTHR14196">
    <property type="entry name" value="ODD-SKIPPED - RELATED"/>
    <property type="match status" value="1"/>
</dbReference>